<dbReference type="AlphaFoldDB" id="A0A0A8XXA3"/>
<protein>
    <submittedName>
        <fullName evidence="1">Uncharacterized protein</fullName>
    </submittedName>
</protein>
<dbReference type="EMBL" id="GBRH01279306">
    <property type="protein sequence ID" value="JAD18589.1"/>
    <property type="molecule type" value="Transcribed_RNA"/>
</dbReference>
<name>A0A0A8XXA3_ARUDO</name>
<sequence>MLPPSDVACGGWRRGEGVVLGLTSASPDLFIPGWTCLIRGWIESIQA</sequence>
<proteinExistence type="predicted"/>
<accession>A0A0A8XXA3</accession>
<reference evidence="1" key="2">
    <citation type="journal article" date="2015" name="Data Brief">
        <title>Shoot transcriptome of the giant reed, Arundo donax.</title>
        <authorList>
            <person name="Barrero R.A."/>
            <person name="Guerrero F.D."/>
            <person name="Moolhuijzen P."/>
            <person name="Goolsby J.A."/>
            <person name="Tidwell J."/>
            <person name="Bellgard S.E."/>
            <person name="Bellgard M.I."/>
        </authorList>
    </citation>
    <scope>NUCLEOTIDE SEQUENCE</scope>
    <source>
        <tissue evidence="1">Shoot tissue taken approximately 20 cm above the soil surface</tissue>
    </source>
</reference>
<evidence type="ECO:0000313" key="1">
    <source>
        <dbReference type="EMBL" id="JAD18589.1"/>
    </source>
</evidence>
<reference evidence="1" key="1">
    <citation type="submission" date="2014-09" db="EMBL/GenBank/DDBJ databases">
        <authorList>
            <person name="Magalhaes I.L.F."/>
            <person name="Oliveira U."/>
            <person name="Santos F.R."/>
            <person name="Vidigal T.H.D.A."/>
            <person name="Brescovit A.D."/>
            <person name="Santos A.J."/>
        </authorList>
    </citation>
    <scope>NUCLEOTIDE SEQUENCE</scope>
    <source>
        <tissue evidence="1">Shoot tissue taken approximately 20 cm above the soil surface</tissue>
    </source>
</reference>
<organism evidence="1">
    <name type="scientific">Arundo donax</name>
    <name type="common">Giant reed</name>
    <name type="synonym">Donax arundinaceus</name>
    <dbReference type="NCBI Taxonomy" id="35708"/>
    <lineage>
        <taxon>Eukaryota</taxon>
        <taxon>Viridiplantae</taxon>
        <taxon>Streptophyta</taxon>
        <taxon>Embryophyta</taxon>
        <taxon>Tracheophyta</taxon>
        <taxon>Spermatophyta</taxon>
        <taxon>Magnoliopsida</taxon>
        <taxon>Liliopsida</taxon>
        <taxon>Poales</taxon>
        <taxon>Poaceae</taxon>
        <taxon>PACMAD clade</taxon>
        <taxon>Arundinoideae</taxon>
        <taxon>Arundineae</taxon>
        <taxon>Arundo</taxon>
    </lineage>
</organism>